<feature type="transmembrane region" description="Helical" evidence="10">
    <location>
        <begin position="75"/>
        <end position="91"/>
    </location>
</feature>
<feature type="transmembrane region" description="Helical" evidence="10">
    <location>
        <begin position="325"/>
        <end position="344"/>
    </location>
</feature>
<keyword evidence="5 10" id="KW-0812">Transmembrane</keyword>
<keyword evidence="12" id="KW-1185">Reference proteome</keyword>
<keyword evidence="6" id="KW-0418">Kinase</keyword>
<dbReference type="PANTHER" id="PTHR13205">
    <property type="entry name" value="TRANSMEMBRANE PROTEIN 15-RELATED"/>
    <property type="match status" value="1"/>
</dbReference>
<reference evidence="11 12" key="1">
    <citation type="submission" date="2020-06" db="EMBL/GenBank/DDBJ databases">
        <authorList>
            <person name="Li R."/>
            <person name="Bekaert M."/>
        </authorList>
    </citation>
    <scope>NUCLEOTIDE SEQUENCE [LARGE SCALE GENOMIC DNA]</scope>
    <source>
        <strain evidence="12">wild</strain>
    </source>
</reference>
<dbReference type="GO" id="GO:0005789">
    <property type="term" value="C:endoplasmic reticulum membrane"/>
    <property type="evidence" value="ECO:0007669"/>
    <property type="project" value="UniProtKB-SubCell"/>
</dbReference>
<dbReference type="PANTHER" id="PTHR13205:SF15">
    <property type="entry name" value="DOLICHOL KINASE"/>
    <property type="match status" value="1"/>
</dbReference>
<accession>A0A6J8CBP2</accession>
<evidence type="ECO:0000313" key="11">
    <source>
        <dbReference type="EMBL" id="CAC5392972.1"/>
    </source>
</evidence>
<evidence type="ECO:0000256" key="1">
    <source>
        <dbReference type="ARBA" id="ARBA00004477"/>
    </source>
</evidence>
<evidence type="ECO:0000256" key="9">
    <source>
        <dbReference type="ARBA" id="ARBA00023136"/>
    </source>
</evidence>
<name>A0A6J8CBP2_MYTCO</name>
<protein>
    <recommendedName>
        <fullName evidence="3">dolichol kinase</fullName>
        <ecNumber evidence="3">2.7.1.108</ecNumber>
    </recommendedName>
</protein>
<keyword evidence="8 10" id="KW-1133">Transmembrane helix</keyword>
<dbReference type="AlphaFoldDB" id="A0A6J8CBP2"/>
<evidence type="ECO:0000256" key="5">
    <source>
        <dbReference type="ARBA" id="ARBA00022692"/>
    </source>
</evidence>
<evidence type="ECO:0000256" key="2">
    <source>
        <dbReference type="ARBA" id="ARBA00010794"/>
    </source>
</evidence>
<evidence type="ECO:0000256" key="7">
    <source>
        <dbReference type="ARBA" id="ARBA00022824"/>
    </source>
</evidence>
<keyword evidence="9 10" id="KW-0472">Membrane</keyword>
<keyword evidence="4 11" id="KW-0808">Transferase</keyword>
<gene>
    <name evidence="11" type="ORF">MCOR_27868</name>
</gene>
<dbReference type="EC" id="2.7.1.108" evidence="3"/>
<feature type="transmembrane region" description="Helical" evidence="10">
    <location>
        <begin position="297"/>
        <end position="319"/>
    </location>
</feature>
<dbReference type="OrthoDB" id="377083at2759"/>
<feature type="transmembrane region" description="Helical" evidence="10">
    <location>
        <begin position="172"/>
        <end position="194"/>
    </location>
</feature>
<dbReference type="InterPro" id="IPR032974">
    <property type="entry name" value="Polypren_kinase"/>
</dbReference>
<dbReference type="EMBL" id="CACVKT020005108">
    <property type="protein sequence ID" value="CAC5392972.1"/>
    <property type="molecule type" value="Genomic_DNA"/>
</dbReference>
<evidence type="ECO:0000256" key="8">
    <source>
        <dbReference type="ARBA" id="ARBA00022989"/>
    </source>
</evidence>
<evidence type="ECO:0000313" key="12">
    <source>
        <dbReference type="Proteomes" id="UP000507470"/>
    </source>
</evidence>
<evidence type="ECO:0000256" key="3">
    <source>
        <dbReference type="ARBA" id="ARBA00012132"/>
    </source>
</evidence>
<feature type="transmembrane region" description="Helical" evidence="10">
    <location>
        <begin position="250"/>
        <end position="269"/>
    </location>
</feature>
<proteinExistence type="inferred from homology"/>
<comment type="subcellular location">
    <subcellularLocation>
        <location evidence="1">Endoplasmic reticulum membrane</location>
        <topology evidence="1">Multi-pass membrane protein</topology>
    </subcellularLocation>
</comment>
<feature type="transmembrane region" description="Helical" evidence="10">
    <location>
        <begin position="201"/>
        <end position="219"/>
    </location>
</feature>
<evidence type="ECO:0000256" key="6">
    <source>
        <dbReference type="ARBA" id="ARBA00022777"/>
    </source>
</evidence>
<evidence type="ECO:0000256" key="10">
    <source>
        <dbReference type="SAM" id="Phobius"/>
    </source>
</evidence>
<sequence>MDLQQMMETSVVTGGMGTVLFYLYNKADTETELAVLGYLSCSFLIILLHQTAPLFHVSPVKKTEGIYRSVNSQGIWSSFLIPAICVLGNFITKTDDKIDSSLLFVLLTLTLTLVHYNPSNASQIAGALLLLWLKEIFKQQGECTQAIDQTKLWPCKAGIFQEEQEESVLENAMIKIAMLAILGVLLASVLLHLIREYTSKLKFYIVYTLVIGIGLIFGLRRQNPVVILLEYFSGNLIRDSFFKGLLLDPTFLITASLLAFCVMFVIETLRYMDVQPFGKLIEEKYKLFIDKQDEGPLALTPIYLILGLSLPLWLSFIFRIQVSDISVYAGVISVGIGDGVASVIGSKIGRVKWPGSSKTIEGSLASLASQIVTLYCLHWTDKEESSWTFITLVAVTITTILEAVTTQIDNLVLPLFSYTILLLNIL</sequence>
<feature type="transmembrane region" description="Helical" evidence="10">
    <location>
        <begin position="98"/>
        <end position="116"/>
    </location>
</feature>
<organism evidence="11 12">
    <name type="scientific">Mytilus coruscus</name>
    <name type="common">Sea mussel</name>
    <dbReference type="NCBI Taxonomy" id="42192"/>
    <lineage>
        <taxon>Eukaryota</taxon>
        <taxon>Metazoa</taxon>
        <taxon>Spiralia</taxon>
        <taxon>Lophotrochozoa</taxon>
        <taxon>Mollusca</taxon>
        <taxon>Bivalvia</taxon>
        <taxon>Autobranchia</taxon>
        <taxon>Pteriomorphia</taxon>
        <taxon>Mytilida</taxon>
        <taxon>Mytiloidea</taxon>
        <taxon>Mytilidae</taxon>
        <taxon>Mytilinae</taxon>
        <taxon>Mytilus</taxon>
    </lineage>
</organism>
<comment type="similarity">
    <text evidence="2">Belongs to the polyprenol kinase family.</text>
</comment>
<dbReference type="Proteomes" id="UP000507470">
    <property type="component" value="Unassembled WGS sequence"/>
</dbReference>
<feature type="transmembrane region" description="Helical" evidence="10">
    <location>
        <begin position="36"/>
        <end position="55"/>
    </location>
</feature>
<keyword evidence="7" id="KW-0256">Endoplasmic reticulum</keyword>
<dbReference type="GO" id="GO:0004168">
    <property type="term" value="F:dolichol kinase activity"/>
    <property type="evidence" value="ECO:0007669"/>
    <property type="project" value="UniProtKB-EC"/>
</dbReference>
<dbReference type="GO" id="GO:0043048">
    <property type="term" value="P:dolichyl monophosphate biosynthetic process"/>
    <property type="evidence" value="ECO:0007669"/>
    <property type="project" value="TreeGrafter"/>
</dbReference>
<evidence type="ECO:0000256" key="4">
    <source>
        <dbReference type="ARBA" id="ARBA00022679"/>
    </source>
</evidence>